<dbReference type="EMBL" id="JAGFNK010000136">
    <property type="protein sequence ID" value="KAI9507213.1"/>
    <property type="molecule type" value="Genomic_DNA"/>
</dbReference>
<evidence type="ECO:0000313" key="1">
    <source>
        <dbReference type="EMBL" id="KAI9507213.1"/>
    </source>
</evidence>
<organism evidence="1 2">
    <name type="scientific">Russula earlei</name>
    <dbReference type="NCBI Taxonomy" id="71964"/>
    <lineage>
        <taxon>Eukaryota</taxon>
        <taxon>Fungi</taxon>
        <taxon>Dikarya</taxon>
        <taxon>Basidiomycota</taxon>
        <taxon>Agaricomycotina</taxon>
        <taxon>Agaricomycetes</taxon>
        <taxon>Russulales</taxon>
        <taxon>Russulaceae</taxon>
        <taxon>Russula</taxon>
    </lineage>
</organism>
<keyword evidence="2" id="KW-1185">Reference proteome</keyword>
<comment type="caution">
    <text evidence="1">The sequence shown here is derived from an EMBL/GenBank/DDBJ whole genome shotgun (WGS) entry which is preliminary data.</text>
</comment>
<evidence type="ECO:0000313" key="2">
    <source>
        <dbReference type="Proteomes" id="UP001207468"/>
    </source>
</evidence>
<gene>
    <name evidence="1" type="ORF">F5148DRAFT_1207548</name>
</gene>
<name>A0ACC0U694_9AGAM</name>
<accession>A0ACC0U694</accession>
<sequence length="189" mass="20054">MPGFPMPSSSAPLCFRSWYWLPTAFSPPLSDIHSQSTIITMRTSAVVTFICLAMGIGPSFSSSITSFGLLFCCRANLSKRSQPPYNQGSSPRNPPLSHDDSSHDGNLFFGLFKPVIDAAKESRNHPNTSGNENANGVHLNGNVNGRGTSSPTPTAPEAERRANQGSGPSRTPGNVPREGRDPGTTHTGG</sequence>
<proteinExistence type="predicted"/>
<reference evidence="1" key="1">
    <citation type="submission" date="2021-03" db="EMBL/GenBank/DDBJ databases">
        <title>Evolutionary priming and transition to the ectomycorrhizal habit in an iconic lineage of mushroom-forming fungi: is preadaptation a requirement?</title>
        <authorList>
            <consortium name="DOE Joint Genome Institute"/>
            <person name="Looney B.P."/>
            <person name="Miyauchi S."/>
            <person name="Morin E."/>
            <person name="Drula E."/>
            <person name="Courty P.E."/>
            <person name="Chicoki N."/>
            <person name="Fauchery L."/>
            <person name="Kohler A."/>
            <person name="Kuo A."/>
            <person name="LaButti K."/>
            <person name="Pangilinan J."/>
            <person name="Lipzen A."/>
            <person name="Riley R."/>
            <person name="Andreopoulos W."/>
            <person name="He G."/>
            <person name="Johnson J."/>
            <person name="Barry K.W."/>
            <person name="Grigoriev I.V."/>
            <person name="Nagy L."/>
            <person name="Hibbett D."/>
            <person name="Henrissat B."/>
            <person name="Matheny P.B."/>
            <person name="Labbe J."/>
            <person name="Martin A.F."/>
        </authorList>
    </citation>
    <scope>NUCLEOTIDE SEQUENCE</scope>
    <source>
        <strain evidence="1">BPL698</strain>
    </source>
</reference>
<dbReference type="Proteomes" id="UP001207468">
    <property type="component" value="Unassembled WGS sequence"/>
</dbReference>
<protein>
    <submittedName>
        <fullName evidence="1">Uncharacterized protein</fullName>
    </submittedName>
</protein>